<comment type="caution">
    <text evidence="1">The sequence shown here is derived from an EMBL/GenBank/DDBJ whole genome shotgun (WGS) entry which is preliminary data.</text>
</comment>
<reference evidence="1" key="1">
    <citation type="submission" date="2021-06" db="EMBL/GenBank/DDBJ databases">
        <title>Parelaphostrongylus tenuis whole genome reference sequence.</title>
        <authorList>
            <person name="Garwood T.J."/>
            <person name="Larsen P.A."/>
            <person name="Fountain-Jones N.M."/>
            <person name="Garbe J.R."/>
            <person name="Macchietto M.G."/>
            <person name="Kania S.A."/>
            <person name="Gerhold R.W."/>
            <person name="Richards J.E."/>
            <person name="Wolf T.M."/>
        </authorList>
    </citation>
    <scope>NUCLEOTIDE SEQUENCE</scope>
    <source>
        <strain evidence="1">MNPRO001-30</strain>
        <tissue evidence="1">Meninges</tissue>
    </source>
</reference>
<gene>
    <name evidence="1" type="ORF">KIN20_031632</name>
</gene>
<sequence length="80" mass="8912">MEPKRPPPATRIAIYTQPRTCQNAPKSKPRQLLVGPGILFCPTIEDRLRSRITSFEADKVVKTSSIDTITATFPNFVSPN</sequence>
<keyword evidence="2" id="KW-1185">Reference proteome</keyword>
<proteinExistence type="predicted"/>
<accession>A0AAD5R731</accession>
<evidence type="ECO:0000313" key="1">
    <source>
        <dbReference type="EMBL" id="KAJ1370004.1"/>
    </source>
</evidence>
<dbReference type="AlphaFoldDB" id="A0AAD5R731"/>
<dbReference type="Proteomes" id="UP001196413">
    <property type="component" value="Unassembled WGS sequence"/>
</dbReference>
<evidence type="ECO:0000313" key="2">
    <source>
        <dbReference type="Proteomes" id="UP001196413"/>
    </source>
</evidence>
<protein>
    <submittedName>
        <fullName evidence="1">Uncharacterized protein</fullName>
    </submittedName>
</protein>
<organism evidence="1 2">
    <name type="scientific">Parelaphostrongylus tenuis</name>
    <name type="common">Meningeal worm</name>
    <dbReference type="NCBI Taxonomy" id="148309"/>
    <lineage>
        <taxon>Eukaryota</taxon>
        <taxon>Metazoa</taxon>
        <taxon>Ecdysozoa</taxon>
        <taxon>Nematoda</taxon>
        <taxon>Chromadorea</taxon>
        <taxon>Rhabditida</taxon>
        <taxon>Rhabditina</taxon>
        <taxon>Rhabditomorpha</taxon>
        <taxon>Strongyloidea</taxon>
        <taxon>Metastrongylidae</taxon>
        <taxon>Parelaphostrongylus</taxon>
    </lineage>
</organism>
<dbReference type="EMBL" id="JAHQIW010006713">
    <property type="protein sequence ID" value="KAJ1370004.1"/>
    <property type="molecule type" value="Genomic_DNA"/>
</dbReference>
<name>A0AAD5R731_PARTN</name>